<dbReference type="InterPro" id="IPR000782">
    <property type="entry name" value="FAS1_domain"/>
</dbReference>
<dbReference type="SMART" id="SM00554">
    <property type="entry name" value="FAS1"/>
    <property type="match status" value="2"/>
</dbReference>
<evidence type="ECO:0000256" key="1">
    <source>
        <dbReference type="SAM" id="SignalP"/>
    </source>
</evidence>
<proteinExistence type="predicted"/>
<sequence>MKKNNLFLKLSSTLMAVVFLAMSSVMLSSCDDEDEGGDPAPDSTILEIVASSENHTQLEAFVTANSNLVSVLQGNNLTLFAPNDAAFEKLRVILGVESLDQVNPNVISAVLAYHVHTEGVLRRADLVAGTSFSTLQGEENEITAEGNVKEGGSDQEVEFVGDEILATNGVVHVVETILVPPTIFATIGANLGKVSQTILLSSNFSTLAAAIYKADTYAATDDEVTPLTEILANGELDLTVFAPVNEVFANAEPAITLDTYTAEQWYGLIANHVLLTTKLKADLEVGIGNPTAAEGVITLLPSGGLDSDGVEGAEAQFITGASDIVSDNGVVHAIAGILKPAATGRYAIDTNFTVLRNLAK</sequence>
<dbReference type="PANTHER" id="PTHR10900">
    <property type="entry name" value="PERIOSTIN-RELATED"/>
    <property type="match status" value="1"/>
</dbReference>
<protein>
    <recommendedName>
        <fullName evidence="2">FAS1 domain-containing protein</fullName>
    </recommendedName>
</protein>
<dbReference type="Proteomes" id="UP000636010">
    <property type="component" value="Unassembled WGS sequence"/>
</dbReference>
<reference evidence="4" key="1">
    <citation type="journal article" date="2019" name="Int. J. Syst. Evol. Microbiol.">
        <title>The Global Catalogue of Microorganisms (GCM) 10K type strain sequencing project: providing services to taxonomists for standard genome sequencing and annotation.</title>
        <authorList>
            <consortium name="The Broad Institute Genomics Platform"/>
            <consortium name="The Broad Institute Genome Sequencing Center for Infectious Disease"/>
            <person name="Wu L."/>
            <person name="Ma J."/>
        </authorList>
    </citation>
    <scope>NUCLEOTIDE SEQUENCE [LARGE SCALE GENOMIC DNA]</scope>
    <source>
        <strain evidence="4">CGMCC 1.10832</strain>
    </source>
</reference>
<evidence type="ECO:0000313" key="4">
    <source>
        <dbReference type="Proteomes" id="UP000636010"/>
    </source>
</evidence>
<dbReference type="InterPro" id="IPR050904">
    <property type="entry name" value="Adhesion/Biosynth-related"/>
</dbReference>
<feature type="domain" description="FAS1" evidence="2">
    <location>
        <begin position="42"/>
        <end position="178"/>
    </location>
</feature>
<keyword evidence="1" id="KW-0732">Signal</keyword>
<dbReference type="Pfam" id="PF02469">
    <property type="entry name" value="Fasciclin"/>
    <property type="match status" value="2"/>
</dbReference>
<name>A0ABQ1MTK9_9BACT</name>
<dbReference type="PROSITE" id="PS50213">
    <property type="entry name" value="FAS1"/>
    <property type="match status" value="2"/>
</dbReference>
<evidence type="ECO:0000259" key="2">
    <source>
        <dbReference type="PROSITE" id="PS50213"/>
    </source>
</evidence>
<keyword evidence="4" id="KW-1185">Reference proteome</keyword>
<dbReference type="PANTHER" id="PTHR10900:SF77">
    <property type="entry name" value="FI19380P1"/>
    <property type="match status" value="1"/>
</dbReference>
<organism evidence="3 4">
    <name type="scientific">Marivirga lumbricoides</name>
    <dbReference type="NCBI Taxonomy" id="1046115"/>
    <lineage>
        <taxon>Bacteria</taxon>
        <taxon>Pseudomonadati</taxon>
        <taxon>Bacteroidota</taxon>
        <taxon>Cytophagia</taxon>
        <taxon>Cytophagales</taxon>
        <taxon>Marivirgaceae</taxon>
        <taxon>Marivirga</taxon>
    </lineage>
</organism>
<accession>A0ABQ1MTK9</accession>
<feature type="chain" id="PRO_5045873165" description="FAS1 domain-containing protein" evidence="1">
    <location>
        <begin position="24"/>
        <end position="360"/>
    </location>
</feature>
<dbReference type="EMBL" id="BMEC01000012">
    <property type="protein sequence ID" value="GGC46364.1"/>
    <property type="molecule type" value="Genomic_DNA"/>
</dbReference>
<dbReference type="SUPFAM" id="SSF82153">
    <property type="entry name" value="FAS1 domain"/>
    <property type="match status" value="2"/>
</dbReference>
<feature type="domain" description="FAS1" evidence="2">
    <location>
        <begin position="191"/>
        <end position="338"/>
    </location>
</feature>
<dbReference type="RefSeq" id="WP_188465960.1">
    <property type="nucleotide sequence ID" value="NZ_BAABHU010000012.1"/>
</dbReference>
<comment type="caution">
    <text evidence="3">The sequence shown here is derived from an EMBL/GenBank/DDBJ whole genome shotgun (WGS) entry which is preliminary data.</text>
</comment>
<feature type="signal peptide" evidence="1">
    <location>
        <begin position="1"/>
        <end position="23"/>
    </location>
</feature>
<dbReference type="InterPro" id="IPR036378">
    <property type="entry name" value="FAS1_dom_sf"/>
</dbReference>
<evidence type="ECO:0000313" key="3">
    <source>
        <dbReference type="EMBL" id="GGC46364.1"/>
    </source>
</evidence>
<dbReference type="PROSITE" id="PS51257">
    <property type="entry name" value="PROKAR_LIPOPROTEIN"/>
    <property type="match status" value="1"/>
</dbReference>
<gene>
    <name evidence="3" type="ORF">GCM10011506_34940</name>
</gene>
<dbReference type="Gene3D" id="2.30.180.10">
    <property type="entry name" value="FAS1 domain"/>
    <property type="match status" value="2"/>
</dbReference>